<evidence type="ECO:0000256" key="5">
    <source>
        <dbReference type="ARBA" id="ARBA00023136"/>
    </source>
</evidence>
<dbReference type="CDD" id="cd06173">
    <property type="entry name" value="MFS_MefA_like"/>
    <property type="match status" value="1"/>
</dbReference>
<keyword evidence="3 6" id="KW-0812">Transmembrane</keyword>
<keyword evidence="5 6" id="KW-0472">Membrane</keyword>
<gene>
    <name evidence="7" type="ORF">CLV88_11712</name>
</gene>
<dbReference type="InterPro" id="IPR036259">
    <property type="entry name" value="MFS_trans_sf"/>
</dbReference>
<name>A0A2P8F6W0_9RHOB</name>
<evidence type="ECO:0000313" key="8">
    <source>
        <dbReference type="Proteomes" id="UP000240418"/>
    </source>
</evidence>
<evidence type="ECO:0000256" key="3">
    <source>
        <dbReference type="ARBA" id="ARBA00022692"/>
    </source>
</evidence>
<dbReference type="PANTHER" id="PTHR23513:SF18">
    <property type="entry name" value="INTEGRAL MEMBRANE PROTEIN"/>
    <property type="match status" value="1"/>
</dbReference>
<feature type="transmembrane region" description="Helical" evidence="6">
    <location>
        <begin position="153"/>
        <end position="183"/>
    </location>
</feature>
<feature type="transmembrane region" description="Helical" evidence="6">
    <location>
        <begin position="48"/>
        <end position="70"/>
    </location>
</feature>
<feature type="transmembrane region" description="Helical" evidence="6">
    <location>
        <begin position="314"/>
        <end position="333"/>
    </location>
</feature>
<dbReference type="Gene3D" id="1.20.1250.20">
    <property type="entry name" value="MFS general substrate transporter like domains"/>
    <property type="match status" value="1"/>
</dbReference>
<proteinExistence type="predicted"/>
<evidence type="ECO:0000256" key="6">
    <source>
        <dbReference type="SAM" id="Phobius"/>
    </source>
</evidence>
<feature type="transmembrane region" description="Helical" evidence="6">
    <location>
        <begin position="218"/>
        <end position="244"/>
    </location>
</feature>
<organism evidence="7 8">
    <name type="scientific">Shimia abyssi</name>
    <dbReference type="NCBI Taxonomy" id="1662395"/>
    <lineage>
        <taxon>Bacteria</taxon>
        <taxon>Pseudomonadati</taxon>
        <taxon>Pseudomonadota</taxon>
        <taxon>Alphaproteobacteria</taxon>
        <taxon>Rhodobacterales</taxon>
        <taxon>Roseobacteraceae</taxon>
    </lineage>
</organism>
<dbReference type="RefSeq" id="WP_106609963.1">
    <property type="nucleotide sequence ID" value="NZ_PYGJ01000017.1"/>
</dbReference>
<dbReference type="Proteomes" id="UP000240418">
    <property type="component" value="Unassembled WGS sequence"/>
</dbReference>
<dbReference type="AlphaFoldDB" id="A0A2P8F6W0"/>
<keyword evidence="4 6" id="KW-1133">Transmembrane helix</keyword>
<evidence type="ECO:0000313" key="7">
    <source>
        <dbReference type="EMBL" id="PSL17450.1"/>
    </source>
</evidence>
<feature type="transmembrane region" description="Helical" evidence="6">
    <location>
        <begin position="281"/>
        <end position="302"/>
    </location>
</feature>
<evidence type="ECO:0000256" key="4">
    <source>
        <dbReference type="ARBA" id="ARBA00022989"/>
    </source>
</evidence>
<keyword evidence="8" id="KW-1185">Reference proteome</keyword>
<reference evidence="7 8" key="1">
    <citation type="submission" date="2018-03" db="EMBL/GenBank/DDBJ databases">
        <title>Genomic Encyclopedia of Archaeal and Bacterial Type Strains, Phase II (KMG-II): from individual species to whole genera.</title>
        <authorList>
            <person name="Goeker M."/>
        </authorList>
    </citation>
    <scope>NUCLEOTIDE SEQUENCE [LARGE SCALE GENOMIC DNA]</scope>
    <source>
        <strain evidence="7 8">DSM 100673</strain>
    </source>
</reference>
<dbReference type="SUPFAM" id="SSF103473">
    <property type="entry name" value="MFS general substrate transporter"/>
    <property type="match status" value="1"/>
</dbReference>
<feature type="transmembrane region" description="Helical" evidence="6">
    <location>
        <begin position="77"/>
        <end position="95"/>
    </location>
</feature>
<protein>
    <submittedName>
        <fullName evidence="7">Putative MFS family arabinose efflux permease</fullName>
    </submittedName>
</protein>
<comment type="caution">
    <text evidence="7">The sequence shown here is derived from an EMBL/GenBank/DDBJ whole genome shotgun (WGS) entry which is preliminary data.</text>
</comment>
<dbReference type="OrthoDB" id="4368225at2"/>
<evidence type="ECO:0000256" key="1">
    <source>
        <dbReference type="ARBA" id="ARBA00004651"/>
    </source>
</evidence>
<feature type="transmembrane region" description="Helical" evidence="6">
    <location>
        <begin position="373"/>
        <end position="395"/>
    </location>
</feature>
<feature type="transmembrane region" description="Helical" evidence="6">
    <location>
        <begin position="12"/>
        <end position="36"/>
    </location>
</feature>
<sequence length="440" mass="47739">MWAILKHRDFARLFSAQVVALIGTGLMTVALGLLAYDLAGPQAGAVLGTAYAIKMVAYVGLAPIMGAVVARFRRKTVLIFVDIVRVGIAACLPFVETVGQVYLLIFVLQTASATFTPTFQSAIPDILQDEAEYTRALSLSRLAYDLENLLSPALAGILLLVMSFSGLFVGTALGFVASACLIWKSTIPQNTGSQGRTFKERATRGIWIYLNTPRLRGLLGFNLAAASVSAFVLVNTVIIVRGVYTLDETALALAMGTYGAGSMVAAFALPWMLDRVPDRTVMTCAAILLSMMTLLQAVWLAISGPLEWTNFLGAWFLSGMLYSAILTPSGRLLRRSAQPEDRPAVFTAQFALSHACWLVTYPTAGYLAVWGGLWLSLGAMGLLATLGTALALWLWKPGLRILSHSHPDLPDNHPHLLQYGIREHSHTYVIDDNHRVWPAQ</sequence>
<feature type="transmembrane region" description="Helical" evidence="6">
    <location>
        <begin position="345"/>
        <end position="367"/>
    </location>
</feature>
<dbReference type="GO" id="GO:0022857">
    <property type="term" value="F:transmembrane transporter activity"/>
    <property type="evidence" value="ECO:0007669"/>
    <property type="project" value="InterPro"/>
</dbReference>
<evidence type="ECO:0000256" key="2">
    <source>
        <dbReference type="ARBA" id="ARBA00022475"/>
    </source>
</evidence>
<feature type="transmembrane region" description="Helical" evidence="6">
    <location>
        <begin position="250"/>
        <end position="269"/>
    </location>
</feature>
<dbReference type="InterPro" id="IPR011701">
    <property type="entry name" value="MFS"/>
</dbReference>
<accession>A0A2P8F6W0</accession>
<dbReference type="EMBL" id="PYGJ01000017">
    <property type="protein sequence ID" value="PSL17450.1"/>
    <property type="molecule type" value="Genomic_DNA"/>
</dbReference>
<comment type="subcellular location">
    <subcellularLocation>
        <location evidence="1">Cell membrane</location>
        <topology evidence="1">Multi-pass membrane protein</topology>
    </subcellularLocation>
</comment>
<dbReference type="PANTHER" id="PTHR23513">
    <property type="entry name" value="INTEGRAL MEMBRANE EFFLUX PROTEIN-RELATED"/>
    <property type="match status" value="1"/>
</dbReference>
<dbReference type="Pfam" id="PF07690">
    <property type="entry name" value="MFS_1"/>
    <property type="match status" value="1"/>
</dbReference>
<keyword evidence="2" id="KW-1003">Cell membrane</keyword>
<dbReference type="GO" id="GO:0005886">
    <property type="term" value="C:plasma membrane"/>
    <property type="evidence" value="ECO:0007669"/>
    <property type="project" value="UniProtKB-SubCell"/>
</dbReference>